<dbReference type="Pfam" id="PF11781">
    <property type="entry name" value="Zn_ribbon_RRN7"/>
    <property type="match status" value="1"/>
</dbReference>
<gene>
    <name evidence="15" type="ORF">RI129_006636</name>
</gene>
<feature type="domain" description="Rrn7/TAF1B C-terminal cyclin" evidence="14">
    <location>
        <begin position="311"/>
        <end position="437"/>
    </location>
</feature>
<name>A0AAN7ZPS8_9COLE</name>
<protein>
    <recommendedName>
        <fullName evidence="3">TATA box-binding protein-associated factor RNA polymerase I subunit B</fullName>
    </recommendedName>
    <alternativeName>
        <fullName evidence="11">TATA box-binding protein-associated factor 1B</fullName>
    </alternativeName>
</protein>
<dbReference type="GO" id="GO:0001164">
    <property type="term" value="F:RNA polymerase I core promoter sequence-specific DNA binding"/>
    <property type="evidence" value="ECO:0007669"/>
    <property type="project" value="InterPro"/>
</dbReference>
<dbReference type="EMBL" id="JAVRBK010000004">
    <property type="protein sequence ID" value="KAK5645336.1"/>
    <property type="molecule type" value="Genomic_DNA"/>
</dbReference>
<keyword evidence="5" id="KW-0863">Zinc-finger</keyword>
<dbReference type="InterPro" id="IPR048538">
    <property type="entry name" value="Rrn7_cyclin_C"/>
</dbReference>
<evidence type="ECO:0000259" key="13">
    <source>
        <dbReference type="Pfam" id="PF11781"/>
    </source>
</evidence>
<evidence type="ECO:0000256" key="12">
    <source>
        <dbReference type="SAM" id="MobiDB-lite"/>
    </source>
</evidence>
<dbReference type="InterPro" id="IPR021752">
    <property type="entry name" value="TF_Rrn7_Zf"/>
</dbReference>
<dbReference type="GO" id="GO:0042790">
    <property type="term" value="P:nucleolar large rRNA transcription by RNA polymerase I"/>
    <property type="evidence" value="ECO:0007669"/>
    <property type="project" value="TreeGrafter"/>
</dbReference>
<dbReference type="Proteomes" id="UP001329430">
    <property type="component" value="Chromosome 4"/>
</dbReference>
<evidence type="ECO:0000256" key="3">
    <source>
        <dbReference type="ARBA" id="ARBA00018994"/>
    </source>
</evidence>
<evidence type="ECO:0000313" key="15">
    <source>
        <dbReference type="EMBL" id="KAK5645336.1"/>
    </source>
</evidence>
<evidence type="ECO:0000256" key="5">
    <source>
        <dbReference type="ARBA" id="ARBA00022771"/>
    </source>
</evidence>
<proteinExistence type="inferred from homology"/>
<sequence>MANRITCNVCGGTSFHKDAGYYYCNECQTQSQDVQEQVFNINEEADDQPSSRQKSSRRIRSEKKDVDRLTTWECYNYILRGLVEELIQLGADVKLKNTVHILWFKYLNILEVTRSKTTDLPKIGAVHSKLDVEVIYGRSSKRKRKSPSRTSSPLDSVTNDSSQKTHSKHRRSFILAEYNEMSSTLPSEEVTNQSLTSLKTASDASSDSVRDIEYNKFAKTQLLKTMKKGHLKQHTGDTNNTYTCHKATYKAFPTRYTEALLINRDNVQLGDLLRFIREGHLSFHRIDHFYPDGYDKTQFNLRTWNEKHSLLSHYRMRMATAKLAHFLDVTSSVPVQNVIQLCRRYCHELNLPDEIWGYCVNVFSQVPPIMVFTKKSTVIPNYEGRAMSVIIFFLKSMFGLDDETEHHFAKQAEEINTSHVTDDMPMFVWDDWMFYVQYRKLLLTQHHFPTQYLYDDKNVANTDLFLNLINTQDLKFETEPKLSRESEVIQQLLTKFKDKCYEVPQTLTFTSSLTPFRSYTEVLANSDVACMRSYLVDVLNLNFSNSSIQFLINPFMYLRKLYPNSKIGLKHRGCHDIVKVVKYKCLKTERSMWRRHARNETFVRLTNSKTTTAHCEGTANLNLEDTVFVRDSKSILRNFEKNQMSSYHKHMKQLLSVSKKKNTTSSQRSSSTFKSRPNSILHYNPYERYLLTSLNVNLISNPEFNNFIKKFPMSFRTLLTECARITEQEVKELFDEFSDVEIYMCYVAKWTKLDNNRDGIANPNIRNLMAKAVKNW</sequence>
<evidence type="ECO:0000256" key="8">
    <source>
        <dbReference type="ARBA" id="ARBA00023125"/>
    </source>
</evidence>
<keyword evidence="6" id="KW-0862">Zinc</keyword>
<reference evidence="15 16" key="1">
    <citation type="journal article" date="2024" name="Insects">
        <title>An Improved Chromosome-Level Genome Assembly of the Firefly Pyrocoelia pectoralis.</title>
        <authorList>
            <person name="Fu X."/>
            <person name="Meyer-Rochow V.B."/>
            <person name="Ballantyne L."/>
            <person name="Zhu X."/>
        </authorList>
    </citation>
    <scope>NUCLEOTIDE SEQUENCE [LARGE SCALE GENOMIC DNA]</scope>
    <source>
        <strain evidence="15">XCY_ONT2</strain>
    </source>
</reference>
<feature type="region of interest" description="Disordered" evidence="12">
    <location>
        <begin position="138"/>
        <end position="168"/>
    </location>
</feature>
<dbReference type="GO" id="GO:0070860">
    <property type="term" value="C:RNA polymerase I core factor complex"/>
    <property type="evidence" value="ECO:0007669"/>
    <property type="project" value="InterPro"/>
</dbReference>
<keyword evidence="16" id="KW-1185">Reference proteome</keyword>
<evidence type="ECO:0000256" key="10">
    <source>
        <dbReference type="ARBA" id="ARBA00023242"/>
    </source>
</evidence>
<evidence type="ECO:0000259" key="14">
    <source>
        <dbReference type="Pfam" id="PF20645"/>
    </source>
</evidence>
<organism evidence="15 16">
    <name type="scientific">Pyrocoelia pectoralis</name>
    <dbReference type="NCBI Taxonomy" id="417401"/>
    <lineage>
        <taxon>Eukaryota</taxon>
        <taxon>Metazoa</taxon>
        <taxon>Ecdysozoa</taxon>
        <taxon>Arthropoda</taxon>
        <taxon>Hexapoda</taxon>
        <taxon>Insecta</taxon>
        <taxon>Pterygota</taxon>
        <taxon>Neoptera</taxon>
        <taxon>Endopterygota</taxon>
        <taxon>Coleoptera</taxon>
        <taxon>Polyphaga</taxon>
        <taxon>Elateriformia</taxon>
        <taxon>Elateroidea</taxon>
        <taxon>Lampyridae</taxon>
        <taxon>Lampyrinae</taxon>
        <taxon>Pyrocoelia</taxon>
    </lineage>
</organism>
<evidence type="ECO:0000256" key="11">
    <source>
        <dbReference type="ARBA" id="ARBA00032500"/>
    </source>
</evidence>
<accession>A0AAN7ZPS8</accession>
<evidence type="ECO:0000256" key="1">
    <source>
        <dbReference type="ARBA" id="ARBA00004604"/>
    </source>
</evidence>
<dbReference type="AlphaFoldDB" id="A0AAN7ZPS8"/>
<evidence type="ECO:0000313" key="16">
    <source>
        <dbReference type="Proteomes" id="UP001329430"/>
    </source>
</evidence>
<dbReference type="PANTHER" id="PTHR31576:SF2">
    <property type="entry name" value="TATA BOX-BINDING PROTEIN-ASSOCIATED FACTOR RNA POLYMERASE I SUBUNIT B"/>
    <property type="match status" value="1"/>
</dbReference>
<keyword evidence="7" id="KW-0805">Transcription regulation</keyword>
<dbReference type="GO" id="GO:0008270">
    <property type="term" value="F:zinc ion binding"/>
    <property type="evidence" value="ECO:0007669"/>
    <property type="project" value="UniProtKB-KW"/>
</dbReference>
<evidence type="ECO:0000256" key="4">
    <source>
        <dbReference type="ARBA" id="ARBA00022723"/>
    </source>
</evidence>
<comment type="similarity">
    <text evidence="2">Belongs to the RRN7/TAF1B family.</text>
</comment>
<keyword evidence="8" id="KW-0238">DNA-binding</keyword>
<dbReference type="Pfam" id="PF20645">
    <property type="entry name" value="Rrn7_cyclin_C"/>
    <property type="match status" value="1"/>
</dbReference>
<dbReference type="GO" id="GO:0005668">
    <property type="term" value="C:RNA polymerase transcription factor SL1 complex"/>
    <property type="evidence" value="ECO:0007669"/>
    <property type="project" value="TreeGrafter"/>
</dbReference>
<keyword evidence="10" id="KW-0539">Nucleus</keyword>
<evidence type="ECO:0000256" key="7">
    <source>
        <dbReference type="ARBA" id="ARBA00023015"/>
    </source>
</evidence>
<keyword evidence="9" id="KW-0804">Transcription</keyword>
<dbReference type="PANTHER" id="PTHR31576">
    <property type="entry name" value="TATA BOX-BINDING PROTEIN-ASSOCIATED FACTOR RNA POLYMERASE I SUBUNIT B"/>
    <property type="match status" value="1"/>
</dbReference>
<feature type="domain" description="RRN7-type" evidence="13">
    <location>
        <begin position="4"/>
        <end position="31"/>
    </location>
</feature>
<dbReference type="InterPro" id="IPR033599">
    <property type="entry name" value="TAF1B/Rrn7"/>
</dbReference>
<evidence type="ECO:0000256" key="6">
    <source>
        <dbReference type="ARBA" id="ARBA00022833"/>
    </source>
</evidence>
<evidence type="ECO:0000256" key="9">
    <source>
        <dbReference type="ARBA" id="ARBA00023163"/>
    </source>
</evidence>
<evidence type="ECO:0000256" key="2">
    <source>
        <dbReference type="ARBA" id="ARBA00006899"/>
    </source>
</evidence>
<feature type="compositionally biased region" description="Polar residues" evidence="12">
    <location>
        <begin position="154"/>
        <end position="164"/>
    </location>
</feature>
<comment type="subcellular location">
    <subcellularLocation>
        <location evidence="1">Nucleus</location>
        <location evidence="1">Nucleolus</location>
    </subcellularLocation>
</comment>
<comment type="caution">
    <text evidence="15">The sequence shown here is derived from an EMBL/GenBank/DDBJ whole genome shotgun (WGS) entry which is preliminary data.</text>
</comment>
<keyword evidence="4" id="KW-0479">Metal-binding</keyword>